<dbReference type="Gene3D" id="2.40.40.10">
    <property type="entry name" value="RlpA-like domain"/>
    <property type="match status" value="1"/>
</dbReference>
<organism evidence="3 4">
    <name type="scientific">Thermoleophilum album</name>
    <dbReference type="NCBI Taxonomy" id="29539"/>
    <lineage>
        <taxon>Bacteria</taxon>
        <taxon>Bacillati</taxon>
        <taxon>Actinomycetota</taxon>
        <taxon>Thermoleophilia</taxon>
        <taxon>Thermoleophilales</taxon>
        <taxon>Thermoleophilaceae</taxon>
        <taxon>Thermoleophilum</taxon>
    </lineage>
</organism>
<dbReference type="PANTHER" id="PTHR34183">
    <property type="entry name" value="ENDOLYTIC PEPTIDOGLYCAN TRANSGLYCOSYLASE RLPA"/>
    <property type="match status" value="1"/>
</dbReference>
<evidence type="ECO:0000313" key="3">
    <source>
        <dbReference type="EMBL" id="SEH14514.1"/>
    </source>
</evidence>
<sequence length="327" mass="34485">MSPNAGPAGARGRAIGALAMVIASAGGTAYAAQANQTQLTNGIPEAATAASTPAAGLELRVKPRRPVYGQPATASGHAPGADLVVLEERRPPRGFTPIAAVRPNARGGFAFTWSARRSGVLRATSFAGAALIGRSKPQRLRVAVRLRAALGRRHLLGGGTLAVRARLGTPGALTLKLQVRPRNGRWSTIGRRRVMRSGRVRLLGRLSGPGVWRVRIVAQPLARGLERGASRLLGRVFVYRPSYASWYGPGLYGGGLACGGRLTPATVGVAHRWLPCGTRVVFRFGGRTVVARVVDRGPYVGGREWDLTAGLKQRLGFGSTGVVWVAY</sequence>
<name>A0A1H6FXI1_THEAL</name>
<gene>
    <name evidence="3" type="ORF">SAMN02745716_1656</name>
</gene>
<dbReference type="Proteomes" id="UP000222056">
    <property type="component" value="Unassembled WGS sequence"/>
</dbReference>
<dbReference type="STRING" id="29539.SAMN02745716_1656"/>
<reference evidence="4" key="1">
    <citation type="submission" date="2016-10" db="EMBL/GenBank/DDBJ databases">
        <authorList>
            <person name="Varghese N."/>
            <person name="Submissions S."/>
        </authorList>
    </citation>
    <scope>NUCLEOTIDE SEQUENCE [LARGE SCALE GENOMIC DNA]</scope>
    <source>
        <strain evidence="4">ATCC 35263</strain>
    </source>
</reference>
<feature type="domain" description="RlpA-like protein double-psi beta-barrel" evidence="2">
    <location>
        <begin position="244"/>
        <end position="327"/>
    </location>
</feature>
<keyword evidence="3" id="KW-0449">Lipoprotein</keyword>
<evidence type="ECO:0000313" key="4">
    <source>
        <dbReference type="Proteomes" id="UP000222056"/>
    </source>
</evidence>
<evidence type="ECO:0000259" key="2">
    <source>
        <dbReference type="Pfam" id="PF03330"/>
    </source>
</evidence>
<dbReference type="PANTHER" id="PTHR34183:SF1">
    <property type="entry name" value="ENDOLYTIC PEPTIDOGLYCAN TRANSGLYCOSYLASE RLPA"/>
    <property type="match status" value="1"/>
</dbReference>
<keyword evidence="4" id="KW-1185">Reference proteome</keyword>
<dbReference type="Pfam" id="PF03330">
    <property type="entry name" value="DPBB_1"/>
    <property type="match status" value="1"/>
</dbReference>
<dbReference type="AlphaFoldDB" id="A0A1H6FXI1"/>
<dbReference type="InterPro" id="IPR009009">
    <property type="entry name" value="RlpA-like_DPBB"/>
</dbReference>
<dbReference type="EMBL" id="FNWJ01000002">
    <property type="protein sequence ID" value="SEH14514.1"/>
    <property type="molecule type" value="Genomic_DNA"/>
</dbReference>
<dbReference type="InterPro" id="IPR036908">
    <property type="entry name" value="RlpA-like_sf"/>
</dbReference>
<feature type="chain" id="PRO_5013594943" evidence="1">
    <location>
        <begin position="32"/>
        <end position="327"/>
    </location>
</feature>
<proteinExistence type="predicted"/>
<dbReference type="CDD" id="cd22268">
    <property type="entry name" value="DPBB_RlpA-like"/>
    <property type="match status" value="1"/>
</dbReference>
<accession>A0A1H6FXI1</accession>
<evidence type="ECO:0000256" key="1">
    <source>
        <dbReference type="SAM" id="SignalP"/>
    </source>
</evidence>
<protein>
    <submittedName>
        <fullName evidence="3">Rare lipoprotein A</fullName>
    </submittedName>
</protein>
<dbReference type="RefSeq" id="WP_218138344.1">
    <property type="nucleotide sequence ID" value="NZ_FNWJ01000002.1"/>
</dbReference>
<keyword evidence="1" id="KW-0732">Signal</keyword>
<feature type="signal peptide" evidence="1">
    <location>
        <begin position="1"/>
        <end position="31"/>
    </location>
</feature>